<dbReference type="InterPro" id="IPR033954">
    <property type="entry name" value="DiS-bond_Isoase_DsbC/G"/>
</dbReference>
<dbReference type="PANTHER" id="PTHR35272">
    <property type="entry name" value="THIOL:DISULFIDE INTERCHANGE PROTEIN DSBC-RELATED"/>
    <property type="match status" value="1"/>
</dbReference>
<accession>A0A1E5DZ09</accession>
<comment type="function">
    <text evidence="7">Required for disulfide bond formation in some periplasmic proteins. Acts by transferring its disulfide bond to other proteins and is reduced in the process.</text>
</comment>
<dbReference type="SUPFAM" id="SSF54423">
    <property type="entry name" value="DsbC/DsbG N-terminal domain-like"/>
    <property type="match status" value="1"/>
</dbReference>
<protein>
    <recommendedName>
        <fullName evidence="7">Thiol:disulfide interchange protein</fullName>
    </recommendedName>
</protein>
<keyword evidence="6 7" id="KW-0676">Redox-active center</keyword>
<dbReference type="AlphaFoldDB" id="A0A1E5DZ09"/>
<evidence type="ECO:0000256" key="2">
    <source>
        <dbReference type="ARBA" id="ARBA00009813"/>
    </source>
</evidence>
<name>A0A1E5DZ09_9VIBR</name>
<dbReference type="InterPro" id="IPR009094">
    <property type="entry name" value="DiS-bond_isomerase_DsbC/G_N_sf"/>
</dbReference>
<dbReference type="OrthoDB" id="12976at2"/>
<dbReference type="InterPro" id="IPR017937">
    <property type="entry name" value="Thioredoxin_CS"/>
</dbReference>
<dbReference type="InterPro" id="IPR036249">
    <property type="entry name" value="Thioredoxin-like_sf"/>
</dbReference>
<dbReference type="Pfam" id="PF13098">
    <property type="entry name" value="Thioredoxin_2"/>
    <property type="match status" value="1"/>
</dbReference>
<dbReference type="InterPro" id="IPR018950">
    <property type="entry name" value="DiS-bond_isomerase_DsbC/G_N"/>
</dbReference>
<proteinExistence type="inferred from homology"/>
<dbReference type="Gene3D" id="3.10.450.70">
    <property type="entry name" value="Disulphide bond isomerase, DsbC/G, N-terminal"/>
    <property type="match status" value="1"/>
</dbReference>
<evidence type="ECO:0000256" key="5">
    <source>
        <dbReference type="ARBA" id="ARBA00023157"/>
    </source>
</evidence>
<gene>
    <name evidence="10" type="ORF">A1QC_13765</name>
</gene>
<dbReference type="Proteomes" id="UP000094070">
    <property type="component" value="Unassembled WGS sequence"/>
</dbReference>
<keyword evidence="3 7" id="KW-0732">Signal</keyword>
<dbReference type="eggNOG" id="COG1651">
    <property type="taxonomic scope" value="Bacteria"/>
</dbReference>
<dbReference type="Pfam" id="PF10411">
    <property type="entry name" value="DsbC_N"/>
    <property type="match status" value="1"/>
</dbReference>
<feature type="signal peptide" evidence="7">
    <location>
        <begin position="1"/>
        <end position="25"/>
    </location>
</feature>
<reference evidence="10 11" key="1">
    <citation type="journal article" date="2012" name="Science">
        <title>Ecological populations of bacteria act as socially cohesive units of antibiotic production and resistance.</title>
        <authorList>
            <person name="Cordero O.X."/>
            <person name="Wildschutte H."/>
            <person name="Kirkup B."/>
            <person name="Proehl S."/>
            <person name="Ngo L."/>
            <person name="Hussain F."/>
            <person name="Le Roux F."/>
            <person name="Mincer T."/>
            <person name="Polz M.F."/>
        </authorList>
    </citation>
    <scope>NUCLEOTIDE SEQUENCE [LARGE SCALE GENOMIC DNA]</scope>
    <source>
        <strain evidence="10 11">1S-45</strain>
    </source>
</reference>
<sequence>MRYLSFLPAAVLSVVMMLNSVAVQADTIDKSEISSRFGKLGLSVTDIQPSEIEGLAEVTTNQGLFFATNKGDHFIQGKMYSLDKDGNFTDLMAKKYAKQVEGFADDMIVYKAKNEKYVVTVFTDITCGYCVKLHKEMQKYNDAGITVRYMAYPRQGPTGNVAETMAKVWCADDRKVALDDVKLNRRFDFDSKNLPKCQKMIADQYAFGSQLGINGTPAILLSNGQLVGGYLPADKLLQTLQAAGL</sequence>
<feature type="domain" description="Thioredoxin-like fold" evidence="9">
    <location>
        <begin position="112"/>
        <end position="240"/>
    </location>
</feature>
<comment type="caution">
    <text evidence="10">The sequence shown here is derived from an EMBL/GenBank/DDBJ whole genome shotgun (WGS) entry which is preliminary data.</text>
</comment>
<evidence type="ECO:0000256" key="7">
    <source>
        <dbReference type="RuleBase" id="RU364038"/>
    </source>
</evidence>
<feature type="domain" description="Disulphide bond isomerase DsbC/G N-terminal" evidence="8">
    <location>
        <begin position="25"/>
        <end position="89"/>
    </location>
</feature>
<evidence type="ECO:0000256" key="4">
    <source>
        <dbReference type="ARBA" id="ARBA00022764"/>
    </source>
</evidence>
<evidence type="ECO:0000313" key="10">
    <source>
        <dbReference type="EMBL" id="OEF22599.1"/>
    </source>
</evidence>
<comment type="similarity">
    <text evidence="2 7">Belongs to the thioredoxin family. DsbC subfamily.</text>
</comment>
<dbReference type="PROSITE" id="PS00194">
    <property type="entry name" value="THIOREDOXIN_1"/>
    <property type="match status" value="1"/>
</dbReference>
<dbReference type="RefSeq" id="WP_017023755.1">
    <property type="nucleotide sequence ID" value="NZ_AJYK02000115.1"/>
</dbReference>
<feature type="chain" id="PRO_5010008677" description="Thiol:disulfide interchange protein" evidence="7">
    <location>
        <begin position="26"/>
        <end position="245"/>
    </location>
</feature>
<dbReference type="GO" id="GO:0042597">
    <property type="term" value="C:periplasmic space"/>
    <property type="evidence" value="ECO:0007669"/>
    <property type="project" value="UniProtKB-SubCell"/>
</dbReference>
<evidence type="ECO:0000256" key="6">
    <source>
        <dbReference type="ARBA" id="ARBA00023284"/>
    </source>
</evidence>
<evidence type="ECO:0000313" key="11">
    <source>
        <dbReference type="Proteomes" id="UP000094070"/>
    </source>
</evidence>
<keyword evidence="5" id="KW-1015">Disulfide bond</keyword>
<evidence type="ECO:0000256" key="1">
    <source>
        <dbReference type="ARBA" id="ARBA00004418"/>
    </source>
</evidence>
<dbReference type="SUPFAM" id="SSF52833">
    <property type="entry name" value="Thioredoxin-like"/>
    <property type="match status" value="1"/>
</dbReference>
<organism evidence="10 11">
    <name type="scientific">Vibrio rumoiensis 1S-45</name>
    <dbReference type="NCBI Taxonomy" id="1188252"/>
    <lineage>
        <taxon>Bacteria</taxon>
        <taxon>Pseudomonadati</taxon>
        <taxon>Pseudomonadota</taxon>
        <taxon>Gammaproteobacteria</taxon>
        <taxon>Vibrionales</taxon>
        <taxon>Vibrionaceae</taxon>
        <taxon>Vibrio</taxon>
    </lineage>
</organism>
<comment type="subcellular location">
    <subcellularLocation>
        <location evidence="1 7">Periplasm</location>
    </subcellularLocation>
</comment>
<dbReference type="EMBL" id="AJYK02000115">
    <property type="protein sequence ID" value="OEF22599.1"/>
    <property type="molecule type" value="Genomic_DNA"/>
</dbReference>
<keyword evidence="11" id="KW-1185">Reference proteome</keyword>
<keyword evidence="4 7" id="KW-0574">Periplasm</keyword>
<evidence type="ECO:0000256" key="3">
    <source>
        <dbReference type="ARBA" id="ARBA00022729"/>
    </source>
</evidence>
<dbReference type="NCBIfam" id="NF008129">
    <property type="entry name" value="PRK10877.1"/>
    <property type="match status" value="1"/>
</dbReference>
<dbReference type="Gene3D" id="3.40.30.10">
    <property type="entry name" value="Glutaredoxin"/>
    <property type="match status" value="1"/>
</dbReference>
<dbReference type="PANTHER" id="PTHR35272:SF3">
    <property type="entry name" value="THIOL:DISULFIDE INTERCHANGE PROTEIN DSBC"/>
    <property type="match status" value="1"/>
</dbReference>
<dbReference type="CDD" id="cd03020">
    <property type="entry name" value="DsbA_DsbC_DsbG"/>
    <property type="match status" value="1"/>
</dbReference>
<dbReference type="STRING" id="1188252.A1QC_13765"/>
<evidence type="ECO:0000259" key="9">
    <source>
        <dbReference type="Pfam" id="PF13098"/>
    </source>
</evidence>
<dbReference type="InterPro" id="IPR012336">
    <property type="entry name" value="Thioredoxin-like_fold"/>
</dbReference>
<evidence type="ECO:0000259" key="8">
    <source>
        <dbReference type="Pfam" id="PF10411"/>
    </source>
</evidence>
<dbReference type="InterPro" id="IPR051470">
    <property type="entry name" value="Thiol:disulfide_interchange"/>
</dbReference>